<protein>
    <recommendedName>
        <fullName evidence="3">Amidinotransferase</fullName>
    </recommendedName>
</protein>
<sequence length="266" mass="30307">MQSKKLLMCPPNYFRIDYEINPWMHKENNVVSQSAFSQFNSLVEAYKKINIPISMIDADPELPDMVYSANYGFVQDNIFIASNFRYEQRRAESTLASKYFAKRNFEIARINPSIYYEGEGDHLKIGGVHYMGYGKRTSIKAAKELSSILNEEIIPLELVNPYFYHLDTALGPLNENTIIVNKNSFSPEGLSILNERFTDIIYTNEEDNRVMAPNLLAWGKDVVMAEGISSDLEEAVTERGFTVHKVLMTEFLKGGGSIKCLSLRIN</sequence>
<comment type="caution">
    <text evidence="1">The sequence shown here is derived from an EMBL/GenBank/DDBJ whole genome shotgun (WGS) entry which is preliminary data.</text>
</comment>
<dbReference type="PANTHER" id="PTHR47271:SF2">
    <property type="entry name" value="ARGININE DEIMINASE"/>
    <property type="match status" value="1"/>
</dbReference>
<evidence type="ECO:0000313" key="1">
    <source>
        <dbReference type="EMBL" id="MBW7953904.1"/>
    </source>
</evidence>
<accession>A0A952AI42</accession>
<dbReference type="GO" id="GO:0019546">
    <property type="term" value="P:L-arginine deiminase pathway"/>
    <property type="evidence" value="ECO:0007669"/>
    <property type="project" value="TreeGrafter"/>
</dbReference>
<dbReference type="SUPFAM" id="SSF55909">
    <property type="entry name" value="Pentein"/>
    <property type="match status" value="1"/>
</dbReference>
<dbReference type="AlphaFoldDB" id="A0A952AI42"/>
<dbReference type="EMBL" id="JACFOF010000009">
    <property type="protein sequence ID" value="MBW7953904.1"/>
    <property type="molecule type" value="Genomic_DNA"/>
</dbReference>
<organism evidence="1 2">
    <name type="scientific">Candidatus Dojkabacteria bacterium</name>
    <dbReference type="NCBI Taxonomy" id="2099670"/>
    <lineage>
        <taxon>Bacteria</taxon>
        <taxon>Candidatus Dojkabacteria</taxon>
    </lineage>
</organism>
<name>A0A952AI42_9BACT</name>
<dbReference type="GO" id="GO:0016990">
    <property type="term" value="F:arginine deiminase activity"/>
    <property type="evidence" value="ECO:0007669"/>
    <property type="project" value="TreeGrafter"/>
</dbReference>
<evidence type="ECO:0008006" key="3">
    <source>
        <dbReference type="Google" id="ProtNLM"/>
    </source>
</evidence>
<dbReference type="Pfam" id="PF19420">
    <property type="entry name" value="DDAH_eukar"/>
    <property type="match status" value="1"/>
</dbReference>
<gene>
    <name evidence="1" type="ORF">H3C67_03880</name>
</gene>
<evidence type="ECO:0000313" key="2">
    <source>
        <dbReference type="Proteomes" id="UP000781173"/>
    </source>
</evidence>
<reference evidence="1" key="1">
    <citation type="journal article" date="2022" name="ISME J.">
        <title>A general approach to explore prokaryotic protein glycosylation reveals the unique surface layer modulation of an anammox bacterium.</title>
        <authorList>
            <person name="Pabst M."/>
            <person name="Grouzdev D.S."/>
            <person name="Lawson C.E."/>
            <person name="Kleikamp H.B.C."/>
            <person name="de Ram C."/>
            <person name="Louwen R."/>
            <person name="Lin Y.M."/>
            <person name="Lucker S."/>
            <person name="van Loosdrecht M.C.M."/>
            <person name="Laureni M."/>
        </authorList>
    </citation>
    <scope>NUCLEOTIDE SEQUENCE</scope>
    <source>
        <strain evidence="1">BROCD043</strain>
    </source>
</reference>
<proteinExistence type="predicted"/>
<dbReference type="Gene3D" id="3.75.10.10">
    <property type="entry name" value="L-arginine/glycine Amidinotransferase, Chain A"/>
    <property type="match status" value="1"/>
</dbReference>
<dbReference type="Proteomes" id="UP000781173">
    <property type="component" value="Unassembled WGS sequence"/>
</dbReference>
<dbReference type="PANTHER" id="PTHR47271">
    <property type="entry name" value="ARGININE DEIMINASE"/>
    <property type="match status" value="1"/>
</dbReference>